<keyword evidence="2" id="KW-1185">Reference proteome</keyword>
<sequence>MMTRVFEVGYRGMQIPALLARSKAGQETTMVNRQTPACPCEGCNSSKGFVIRVMELEDDIHDQSSSLQCRHWAIRDPHLHWRVLGLISQDLEFDIRTPVSAHAYRDADEFSNLRTNIYFLLSSYSLY</sequence>
<reference evidence="1" key="1">
    <citation type="submission" date="2021-08" db="EMBL/GenBank/DDBJ databases">
        <title>The first chromosome-level gecko genome reveals the dynamic sex chromosomes of Neotropical dwarf geckos (Sphaerodactylidae: Sphaerodactylus).</title>
        <authorList>
            <person name="Pinto B.J."/>
            <person name="Keating S.E."/>
            <person name="Gamble T."/>
        </authorList>
    </citation>
    <scope>NUCLEOTIDE SEQUENCE</scope>
    <source>
        <strain evidence="1">TG3544</strain>
    </source>
</reference>
<evidence type="ECO:0000313" key="2">
    <source>
        <dbReference type="Proteomes" id="UP000827872"/>
    </source>
</evidence>
<dbReference type="Proteomes" id="UP000827872">
    <property type="component" value="Linkage Group LG10"/>
</dbReference>
<accession>A0ACB8E8X5</accession>
<evidence type="ECO:0000313" key="1">
    <source>
        <dbReference type="EMBL" id="KAH7988799.1"/>
    </source>
</evidence>
<dbReference type="EMBL" id="CM037623">
    <property type="protein sequence ID" value="KAH7988799.1"/>
    <property type="molecule type" value="Genomic_DNA"/>
</dbReference>
<organism evidence="1 2">
    <name type="scientific">Sphaerodactylus townsendi</name>
    <dbReference type="NCBI Taxonomy" id="933632"/>
    <lineage>
        <taxon>Eukaryota</taxon>
        <taxon>Metazoa</taxon>
        <taxon>Chordata</taxon>
        <taxon>Craniata</taxon>
        <taxon>Vertebrata</taxon>
        <taxon>Euteleostomi</taxon>
        <taxon>Lepidosauria</taxon>
        <taxon>Squamata</taxon>
        <taxon>Bifurcata</taxon>
        <taxon>Gekkota</taxon>
        <taxon>Sphaerodactylidae</taxon>
        <taxon>Sphaerodactylus</taxon>
    </lineage>
</organism>
<protein>
    <submittedName>
        <fullName evidence="1">Uncharacterized protein</fullName>
    </submittedName>
</protein>
<name>A0ACB8E8X5_9SAUR</name>
<proteinExistence type="predicted"/>
<gene>
    <name evidence="1" type="ORF">K3G42_022213</name>
</gene>
<comment type="caution">
    <text evidence="1">The sequence shown here is derived from an EMBL/GenBank/DDBJ whole genome shotgun (WGS) entry which is preliminary data.</text>
</comment>